<reference evidence="2 3" key="1">
    <citation type="submission" date="2018-05" db="EMBL/GenBank/DDBJ databases">
        <title>Kurthia sibirica genome sequence.</title>
        <authorList>
            <person name="Maclea K.S."/>
            <person name="Goen A.E."/>
        </authorList>
    </citation>
    <scope>NUCLEOTIDE SEQUENCE [LARGE SCALE GENOMIC DNA]</scope>
    <source>
        <strain evidence="2 3">ATCC 49154</strain>
    </source>
</reference>
<evidence type="ECO:0000313" key="3">
    <source>
        <dbReference type="Proteomes" id="UP000245938"/>
    </source>
</evidence>
<dbReference type="AlphaFoldDB" id="A0A2U3ALC7"/>
<dbReference type="Gene3D" id="3.20.80.10">
    <property type="entry name" value="Regulatory factor, effector binding domain"/>
    <property type="match status" value="1"/>
</dbReference>
<dbReference type="SUPFAM" id="SSF55136">
    <property type="entry name" value="Probable bacterial effector-binding domain"/>
    <property type="match status" value="1"/>
</dbReference>
<comment type="caution">
    <text evidence="2">The sequence shown here is derived from an EMBL/GenBank/DDBJ whole genome shotgun (WGS) entry which is preliminary data.</text>
</comment>
<dbReference type="OrthoDB" id="9801123at2"/>
<accession>A0A2U3ALC7</accession>
<dbReference type="Proteomes" id="UP000245938">
    <property type="component" value="Unassembled WGS sequence"/>
</dbReference>
<sequence length="52" mass="6059">MPKAIQQTWQQVFTVILPANNWQIALPIQIEYYPPNFTGNDTDVCEIWIPIV</sequence>
<dbReference type="InterPro" id="IPR011256">
    <property type="entry name" value="Reg_factor_effector_dom_sf"/>
</dbReference>
<protein>
    <recommendedName>
        <fullName evidence="1">GyrI-like small molecule binding domain-containing protein</fullName>
    </recommendedName>
</protein>
<keyword evidence="3" id="KW-1185">Reference proteome</keyword>
<dbReference type="EMBL" id="QFVR01000009">
    <property type="protein sequence ID" value="PWI25336.1"/>
    <property type="molecule type" value="Genomic_DNA"/>
</dbReference>
<organism evidence="2 3">
    <name type="scientific">Kurthia sibirica</name>
    <dbReference type="NCBI Taxonomy" id="202750"/>
    <lineage>
        <taxon>Bacteria</taxon>
        <taxon>Bacillati</taxon>
        <taxon>Bacillota</taxon>
        <taxon>Bacilli</taxon>
        <taxon>Bacillales</taxon>
        <taxon>Caryophanaceae</taxon>
        <taxon>Kurthia</taxon>
    </lineage>
</organism>
<name>A0A2U3ALC7_9BACL</name>
<dbReference type="InterPro" id="IPR029442">
    <property type="entry name" value="GyrI-like"/>
</dbReference>
<proteinExistence type="predicted"/>
<evidence type="ECO:0000259" key="1">
    <source>
        <dbReference type="Pfam" id="PF06445"/>
    </source>
</evidence>
<evidence type="ECO:0000313" key="2">
    <source>
        <dbReference type="EMBL" id="PWI25336.1"/>
    </source>
</evidence>
<dbReference type="Pfam" id="PF06445">
    <property type="entry name" value="GyrI-like"/>
    <property type="match status" value="1"/>
</dbReference>
<gene>
    <name evidence="2" type="ORF">DEX24_08320</name>
</gene>
<feature type="domain" description="GyrI-like small molecule binding" evidence="1">
    <location>
        <begin position="4"/>
        <end position="51"/>
    </location>
</feature>